<feature type="transmembrane region" description="Helical" evidence="1">
    <location>
        <begin position="313"/>
        <end position="334"/>
    </location>
</feature>
<feature type="transmembrane region" description="Helical" evidence="1">
    <location>
        <begin position="148"/>
        <end position="166"/>
    </location>
</feature>
<dbReference type="EMBL" id="JBHTND010000021">
    <property type="protein sequence ID" value="MFD1302964.1"/>
    <property type="molecule type" value="Genomic_DNA"/>
</dbReference>
<feature type="transmembrane region" description="Helical" evidence="1">
    <location>
        <begin position="238"/>
        <end position="258"/>
    </location>
</feature>
<keyword evidence="2" id="KW-0732">Signal</keyword>
<proteinExistence type="predicted"/>
<name>A0ABW3X2Y6_9HYPH</name>
<protein>
    <submittedName>
        <fullName evidence="3">Uncharacterized protein</fullName>
    </submittedName>
</protein>
<evidence type="ECO:0000256" key="1">
    <source>
        <dbReference type="SAM" id="Phobius"/>
    </source>
</evidence>
<feature type="signal peptide" evidence="2">
    <location>
        <begin position="1"/>
        <end position="26"/>
    </location>
</feature>
<dbReference type="RefSeq" id="WP_379040526.1">
    <property type="nucleotide sequence ID" value="NZ_JBHTND010000021.1"/>
</dbReference>
<accession>A0ABW3X2Y6</accession>
<dbReference type="Proteomes" id="UP001597176">
    <property type="component" value="Unassembled WGS sequence"/>
</dbReference>
<organism evidence="3 4">
    <name type="scientific">Methylobacterium marchantiae</name>
    <dbReference type="NCBI Taxonomy" id="600331"/>
    <lineage>
        <taxon>Bacteria</taxon>
        <taxon>Pseudomonadati</taxon>
        <taxon>Pseudomonadota</taxon>
        <taxon>Alphaproteobacteria</taxon>
        <taxon>Hyphomicrobiales</taxon>
        <taxon>Methylobacteriaceae</taxon>
        <taxon>Methylobacterium</taxon>
    </lineage>
</organism>
<evidence type="ECO:0000313" key="4">
    <source>
        <dbReference type="Proteomes" id="UP001597176"/>
    </source>
</evidence>
<gene>
    <name evidence="3" type="ORF">ACFQ4G_15430</name>
</gene>
<feature type="chain" id="PRO_5046754481" evidence="2">
    <location>
        <begin position="27"/>
        <end position="344"/>
    </location>
</feature>
<evidence type="ECO:0000256" key="2">
    <source>
        <dbReference type="SAM" id="SignalP"/>
    </source>
</evidence>
<keyword evidence="1" id="KW-0812">Transmembrane</keyword>
<keyword evidence="1" id="KW-0472">Membrane</keyword>
<reference evidence="4" key="1">
    <citation type="journal article" date="2019" name="Int. J. Syst. Evol. Microbiol.">
        <title>The Global Catalogue of Microorganisms (GCM) 10K type strain sequencing project: providing services to taxonomists for standard genome sequencing and annotation.</title>
        <authorList>
            <consortium name="The Broad Institute Genomics Platform"/>
            <consortium name="The Broad Institute Genome Sequencing Center for Infectious Disease"/>
            <person name="Wu L."/>
            <person name="Ma J."/>
        </authorList>
    </citation>
    <scope>NUCLEOTIDE SEQUENCE [LARGE SCALE GENOMIC DNA]</scope>
    <source>
        <strain evidence="4">CCUG 56108</strain>
    </source>
</reference>
<keyword evidence="1" id="KW-1133">Transmembrane helix</keyword>
<evidence type="ECO:0000313" key="3">
    <source>
        <dbReference type="EMBL" id="MFD1302964.1"/>
    </source>
</evidence>
<feature type="transmembrane region" description="Helical" evidence="1">
    <location>
        <begin position="97"/>
        <end position="118"/>
    </location>
</feature>
<feature type="transmembrane region" description="Helical" evidence="1">
    <location>
        <begin position="172"/>
        <end position="192"/>
    </location>
</feature>
<sequence length="344" mass="36717">MSLRCRLPGPGVLSAALLLSVTSATAANAHVKWFCAFDVAGSPVGLAEVLCDSFEQLILVSLLALFVGALLERTILGEAMMRSLDRVTAWARENTELMFRAVCGAFFVSLWSLGGIILTPELTTTSTALPWFQLAIAAGFLWRATMPFSALGIVILFGIAVANYGVFHLADYPVFLGVAAYLALTGLQRSLFGIRPLDIVRYTAAVTLMWASVEKWAFPQWSFPLFIQHPEMTLGFDGAFFMKAAGAVEFALAFALLCTPLVRRVAAIMLAATFVSAIFEFGKVDAIGHSPIIVAMIAIAADDARVPLRVRQLAALPVGYGAALAAFIGLYYGAHSVLSAAGAL</sequence>
<feature type="transmembrane region" description="Helical" evidence="1">
    <location>
        <begin position="53"/>
        <end position="76"/>
    </location>
</feature>
<comment type="caution">
    <text evidence="3">The sequence shown here is derived from an EMBL/GenBank/DDBJ whole genome shotgun (WGS) entry which is preliminary data.</text>
</comment>
<keyword evidence="4" id="KW-1185">Reference proteome</keyword>